<accession>A0A914VIQ3</accession>
<name>A0A914VIQ3_9BILA</name>
<reference evidence="2" key="1">
    <citation type="submission" date="2022-11" db="UniProtKB">
        <authorList>
            <consortium name="WormBaseParasite"/>
        </authorList>
    </citation>
    <scope>IDENTIFICATION</scope>
</reference>
<evidence type="ECO:0000313" key="2">
    <source>
        <dbReference type="WBParaSite" id="PSAMB.scaffold1954size26443.g15680.t1"/>
    </source>
</evidence>
<dbReference type="AlphaFoldDB" id="A0A914VIQ3"/>
<protein>
    <submittedName>
        <fullName evidence="2">Uncharacterized protein</fullName>
    </submittedName>
</protein>
<organism evidence="1 2">
    <name type="scientific">Plectus sambesii</name>
    <dbReference type="NCBI Taxonomy" id="2011161"/>
    <lineage>
        <taxon>Eukaryota</taxon>
        <taxon>Metazoa</taxon>
        <taxon>Ecdysozoa</taxon>
        <taxon>Nematoda</taxon>
        <taxon>Chromadorea</taxon>
        <taxon>Plectida</taxon>
        <taxon>Plectina</taxon>
        <taxon>Plectoidea</taxon>
        <taxon>Plectidae</taxon>
        <taxon>Plectus</taxon>
    </lineage>
</organism>
<sequence length="149" mass="16760">MTPVYDTSLRNVEQGQPATAIVEAEILSFSPTSAVVWPRCLTPTCFNKNLTEQTDGSFLCKPSQRQPGCVRVAVVDGRPESFDQYKIYTKSVAWLTPLPTIYRKSFDLSKAFDKVDFPVSAKVRLLTNTAEKTLEVEEVVESDDEEEEF</sequence>
<proteinExistence type="predicted"/>
<dbReference type="WBParaSite" id="PSAMB.scaffold1954size26443.g15680.t1">
    <property type="protein sequence ID" value="PSAMB.scaffold1954size26443.g15680.t1"/>
    <property type="gene ID" value="PSAMB.scaffold1954size26443.g15680"/>
</dbReference>
<dbReference type="Proteomes" id="UP000887566">
    <property type="component" value="Unplaced"/>
</dbReference>
<evidence type="ECO:0000313" key="1">
    <source>
        <dbReference type="Proteomes" id="UP000887566"/>
    </source>
</evidence>
<keyword evidence="1" id="KW-1185">Reference proteome</keyword>